<reference evidence="2" key="3">
    <citation type="submission" date="2021-05" db="UniProtKB">
        <authorList>
            <consortium name="EnsemblPlants"/>
        </authorList>
    </citation>
    <scope>IDENTIFICATION</scope>
    <source>
        <strain evidence="2">cv. B73</strain>
    </source>
</reference>
<dbReference type="InParanoid" id="A0A804UIF4"/>
<organism evidence="2 3">
    <name type="scientific">Zea mays</name>
    <name type="common">Maize</name>
    <dbReference type="NCBI Taxonomy" id="4577"/>
    <lineage>
        <taxon>Eukaryota</taxon>
        <taxon>Viridiplantae</taxon>
        <taxon>Streptophyta</taxon>
        <taxon>Embryophyta</taxon>
        <taxon>Tracheophyta</taxon>
        <taxon>Spermatophyta</taxon>
        <taxon>Magnoliopsida</taxon>
        <taxon>Liliopsida</taxon>
        <taxon>Poales</taxon>
        <taxon>Poaceae</taxon>
        <taxon>PACMAD clade</taxon>
        <taxon>Panicoideae</taxon>
        <taxon>Andropogonodae</taxon>
        <taxon>Andropogoneae</taxon>
        <taxon>Tripsacinae</taxon>
        <taxon>Zea</taxon>
    </lineage>
</organism>
<dbReference type="Proteomes" id="UP000007305">
    <property type="component" value="Chromosome 8"/>
</dbReference>
<dbReference type="AlphaFoldDB" id="A0A804UIF4"/>
<dbReference type="Gramene" id="Zm00001eb371060_T001">
    <property type="protein sequence ID" value="Zm00001eb371060_P001"/>
    <property type="gene ID" value="Zm00001eb371060"/>
</dbReference>
<sequence>MAAALGRARNEGEVEEGSAGAQMREGERASGALGSSGQGRGGCELHARHVANSASSTQVIFKRRMDAEATFAGAGKINALGPALVSFRLTDFPASASGNKASHVASKSE</sequence>
<reference evidence="3" key="1">
    <citation type="journal article" date="2009" name="Science">
        <title>The B73 maize genome: complexity, diversity, and dynamics.</title>
        <authorList>
            <person name="Schnable P.S."/>
            <person name="Ware D."/>
            <person name="Fulton R.S."/>
            <person name="Stein J.C."/>
            <person name="Wei F."/>
            <person name="Pasternak S."/>
            <person name="Liang C."/>
            <person name="Zhang J."/>
            <person name="Fulton L."/>
            <person name="Graves T.A."/>
            <person name="Minx P."/>
            <person name="Reily A.D."/>
            <person name="Courtney L."/>
            <person name="Kruchowski S.S."/>
            <person name="Tomlinson C."/>
            <person name="Strong C."/>
            <person name="Delehaunty K."/>
            <person name="Fronick C."/>
            <person name="Courtney B."/>
            <person name="Rock S.M."/>
            <person name="Belter E."/>
            <person name="Du F."/>
            <person name="Kim K."/>
            <person name="Abbott R.M."/>
            <person name="Cotton M."/>
            <person name="Levy A."/>
            <person name="Marchetto P."/>
            <person name="Ochoa K."/>
            <person name="Jackson S.M."/>
            <person name="Gillam B."/>
            <person name="Chen W."/>
            <person name="Yan L."/>
            <person name="Higginbotham J."/>
            <person name="Cardenas M."/>
            <person name="Waligorski J."/>
            <person name="Applebaum E."/>
            <person name="Phelps L."/>
            <person name="Falcone J."/>
            <person name="Kanchi K."/>
            <person name="Thane T."/>
            <person name="Scimone A."/>
            <person name="Thane N."/>
            <person name="Henke J."/>
            <person name="Wang T."/>
            <person name="Ruppert J."/>
            <person name="Shah N."/>
            <person name="Rotter K."/>
            <person name="Hodges J."/>
            <person name="Ingenthron E."/>
            <person name="Cordes M."/>
            <person name="Kohlberg S."/>
            <person name="Sgro J."/>
            <person name="Delgado B."/>
            <person name="Mead K."/>
            <person name="Chinwalla A."/>
            <person name="Leonard S."/>
            <person name="Crouse K."/>
            <person name="Collura K."/>
            <person name="Kudrna D."/>
            <person name="Currie J."/>
            <person name="He R."/>
            <person name="Angelova A."/>
            <person name="Rajasekar S."/>
            <person name="Mueller T."/>
            <person name="Lomeli R."/>
            <person name="Scara G."/>
            <person name="Ko A."/>
            <person name="Delaney K."/>
            <person name="Wissotski M."/>
            <person name="Lopez G."/>
            <person name="Campos D."/>
            <person name="Braidotti M."/>
            <person name="Ashley E."/>
            <person name="Golser W."/>
            <person name="Kim H."/>
            <person name="Lee S."/>
            <person name="Lin J."/>
            <person name="Dujmic Z."/>
            <person name="Kim W."/>
            <person name="Talag J."/>
            <person name="Zuccolo A."/>
            <person name="Fan C."/>
            <person name="Sebastian A."/>
            <person name="Kramer M."/>
            <person name="Spiegel L."/>
            <person name="Nascimento L."/>
            <person name="Zutavern T."/>
            <person name="Miller B."/>
            <person name="Ambroise C."/>
            <person name="Muller S."/>
            <person name="Spooner W."/>
            <person name="Narechania A."/>
            <person name="Ren L."/>
            <person name="Wei S."/>
            <person name="Kumari S."/>
            <person name="Faga B."/>
            <person name="Levy M.J."/>
            <person name="McMahan L."/>
            <person name="Van Buren P."/>
            <person name="Vaughn M.W."/>
            <person name="Ying K."/>
            <person name="Yeh C.-T."/>
            <person name="Emrich S.J."/>
            <person name="Jia Y."/>
            <person name="Kalyanaraman A."/>
            <person name="Hsia A.-P."/>
            <person name="Barbazuk W.B."/>
            <person name="Baucom R.S."/>
            <person name="Brutnell T.P."/>
            <person name="Carpita N.C."/>
            <person name="Chaparro C."/>
            <person name="Chia J.-M."/>
            <person name="Deragon J.-M."/>
            <person name="Estill J.C."/>
            <person name="Fu Y."/>
            <person name="Jeddeloh J.A."/>
            <person name="Han Y."/>
            <person name="Lee H."/>
            <person name="Li P."/>
            <person name="Lisch D.R."/>
            <person name="Liu S."/>
            <person name="Liu Z."/>
            <person name="Nagel D.H."/>
            <person name="McCann M.C."/>
            <person name="SanMiguel P."/>
            <person name="Myers A.M."/>
            <person name="Nettleton D."/>
            <person name="Nguyen J."/>
            <person name="Penning B.W."/>
            <person name="Ponnala L."/>
            <person name="Schneider K.L."/>
            <person name="Schwartz D.C."/>
            <person name="Sharma A."/>
            <person name="Soderlund C."/>
            <person name="Springer N.M."/>
            <person name="Sun Q."/>
            <person name="Wang H."/>
            <person name="Waterman M."/>
            <person name="Westerman R."/>
            <person name="Wolfgruber T.K."/>
            <person name="Yang L."/>
            <person name="Yu Y."/>
            <person name="Zhang L."/>
            <person name="Zhou S."/>
            <person name="Zhu Q."/>
            <person name="Bennetzen J.L."/>
            <person name="Dawe R.K."/>
            <person name="Jiang J."/>
            <person name="Jiang N."/>
            <person name="Presting G.G."/>
            <person name="Wessler S.R."/>
            <person name="Aluru S."/>
            <person name="Martienssen R.A."/>
            <person name="Clifton S.W."/>
            <person name="McCombie W.R."/>
            <person name="Wing R.A."/>
            <person name="Wilson R.K."/>
        </authorList>
    </citation>
    <scope>NUCLEOTIDE SEQUENCE [LARGE SCALE GENOMIC DNA]</scope>
    <source>
        <strain evidence="3">cv. B73</strain>
    </source>
</reference>
<evidence type="ECO:0000256" key="1">
    <source>
        <dbReference type="SAM" id="MobiDB-lite"/>
    </source>
</evidence>
<protein>
    <submittedName>
        <fullName evidence="2">Uncharacterized protein</fullName>
    </submittedName>
</protein>
<dbReference type="PANTHER" id="PTHR35491">
    <property type="entry name" value="OS12G0638500-LIKE PROTEIN"/>
    <property type="match status" value="1"/>
</dbReference>
<feature type="region of interest" description="Disordered" evidence="1">
    <location>
        <begin position="1"/>
        <end position="43"/>
    </location>
</feature>
<dbReference type="EnsemblPlants" id="Zm00001eb371060_T001">
    <property type="protein sequence ID" value="Zm00001eb371060_P001"/>
    <property type="gene ID" value="Zm00001eb371060"/>
</dbReference>
<evidence type="ECO:0000313" key="3">
    <source>
        <dbReference type="Proteomes" id="UP000007305"/>
    </source>
</evidence>
<keyword evidence="3" id="KW-1185">Reference proteome</keyword>
<dbReference type="PANTHER" id="PTHR35491:SF7">
    <property type="entry name" value="OS11G0303500 PROTEIN"/>
    <property type="match status" value="1"/>
</dbReference>
<name>A0A804UIF4_MAIZE</name>
<proteinExistence type="predicted"/>
<evidence type="ECO:0000313" key="2">
    <source>
        <dbReference type="EnsemblPlants" id="Zm00001eb371060_P001"/>
    </source>
</evidence>
<reference evidence="2" key="2">
    <citation type="submission" date="2019-07" db="EMBL/GenBank/DDBJ databases">
        <authorList>
            <person name="Seetharam A."/>
            <person name="Woodhouse M."/>
            <person name="Cannon E."/>
        </authorList>
    </citation>
    <scope>NUCLEOTIDE SEQUENCE [LARGE SCALE GENOMIC DNA]</scope>
    <source>
        <strain evidence="2">cv. B73</strain>
    </source>
</reference>
<accession>A0A804UIF4</accession>